<evidence type="ECO:0000256" key="1">
    <source>
        <dbReference type="ARBA" id="ARBA00004141"/>
    </source>
</evidence>
<protein>
    <submittedName>
        <fullName evidence="9">Cytochrome c biogenesis protein CcdA</fullName>
    </submittedName>
</protein>
<comment type="subcellular location">
    <subcellularLocation>
        <location evidence="1">Membrane</location>
        <topology evidence="1">Multi-pass membrane protein</topology>
    </subcellularLocation>
</comment>
<reference evidence="9 10" key="1">
    <citation type="submission" date="2020-02" db="EMBL/GenBank/DDBJ databases">
        <authorList>
            <person name="Khan S.A."/>
            <person name="Jeon C.O."/>
            <person name="Chun B.H."/>
        </authorList>
    </citation>
    <scope>NUCLEOTIDE SEQUENCE [LARGE SCALE GENOMIC DNA]</scope>
    <source>
        <strain evidence="9 10">H239</strain>
    </source>
</reference>
<evidence type="ECO:0000256" key="5">
    <source>
        <dbReference type="ARBA" id="ARBA00022989"/>
    </source>
</evidence>
<keyword evidence="10" id="KW-1185">Reference proteome</keyword>
<proteinExistence type="inferred from homology"/>
<feature type="transmembrane region" description="Helical" evidence="7">
    <location>
        <begin position="29"/>
        <end position="53"/>
    </location>
</feature>
<dbReference type="InterPro" id="IPR051790">
    <property type="entry name" value="Cytochrome_c-biogenesis_DsbD"/>
</dbReference>
<dbReference type="AlphaFoldDB" id="A0A6M1SN00"/>
<evidence type="ECO:0000256" key="6">
    <source>
        <dbReference type="ARBA" id="ARBA00023136"/>
    </source>
</evidence>
<feature type="transmembrane region" description="Helical" evidence="7">
    <location>
        <begin position="74"/>
        <end position="107"/>
    </location>
</feature>
<evidence type="ECO:0000259" key="8">
    <source>
        <dbReference type="Pfam" id="PF02683"/>
    </source>
</evidence>
<dbReference type="InterPro" id="IPR003834">
    <property type="entry name" value="Cyt_c_assmbl_TM_dom"/>
</dbReference>
<evidence type="ECO:0000256" key="3">
    <source>
        <dbReference type="ARBA" id="ARBA00022692"/>
    </source>
</evidence>
<dbReference type="PANTHER" id="PTHR31272">
    <property type="entry name" value="CYTOCHROME C-TYPE BIOGENESIS PROTEIN HI_1454-RELATED"/>
    <property type="match status" value="1"/>
</dbReference>
<keyword evidence="6 7" id="KW-0472">Membrane</keyword>
<keyword evidence="3 7" id="KW-0812">Transmembrane</keyword>
<dbReference type="EMBL" id="JAALFG010000002">
    <property type="protein sequence ID" value="NGP17906.1"/>
    <property type="molecule type" value="Genomic_DNA"/>
</dbReference>
<dbReference type="PANTHER" id="PTHR31272:SF4">
    <property type="entry name" value="CYTOCHROME C-TYPE BIOGENESIS PROTEIN HI_1454-RELATED"/>
    <property type="match status" value="1"/>
</dbReference>
<dbReference type="GO" id="GO:0016020">
    <property type="term" value="C:membrane"/>
    <property type="evidence" value="ECO:0007669"/>
    <property type="project" value="UniProtKB-SubCell"/>
</dbReference>
<feature type="transmembrane region" description="Helical" evidence="7">
    <location>
        <begin position="195"/>
        <end position="221"/>
    </location>
</feature>
<evidence type="ECO:0000313" key="9">
    <source>
        <dbReference type="EMBL" id="NGP17906.1"/>
    </source>
</evidence>
<comment type="caution">
    <text evidence="9">The sequence shown here is derived from an EMBL/GenBank/DDBJ whole genome shotgun (WGS) entry which is preliminary data.</text>
</comment>
<evidence type="ECO:0000256" key="7">
    <source>
        <dbReference type="SAM" id="Phobius"/>
    </source>
</evidence>
<evidence type="ECO:0000256" key="4">
    <source>
        <dbReference type="ARBA" id="ARBA00022748"/>
    </source>
</evidence>
<dbReference type="GO" id="GO:0017004">
    <property type="term" value="P:cytochrome complex assembly"/>
    <property type="evidence" value="ECO:0007669"/>
    <property type="project" value="UniProtKB-KW"/>
</dbReference>
<accession>A0A6M1SN00</accession>
<dbReference type="Pfam" id="PF02683">
    <property type="entry name" value="DsbD_TM"/>
    <property type="match status" value="1"/>
</dbReference>
<sequence length="268" mass="28144">MRRAGSLPYALQALHRAGSRSVILVEFSLPLVLGAGVLSFLSPCVLPLVPPYLTYMSGASYDQLRAEAGSPGKLTARVAVTSLFFILGFSVVFVTLGATATAFGQVFRQLLPILTPVAGIVIIAMGLHFLGVFRIGLLDRQLRHNGPGVASGPGGGFLLGLAFAVGWTPCIGPVLAAILSVAASRDTAWEGASLLGLYSLGLGIPFFLAGIAIGPFLTFFQGFKKHLGVVEKVMGGLLIVTGVLFLTGNFTRISFWFLETFPVLATFG</sequence>
<evidence type="ECO:0000313" key="10">
    <source>
        <dbReference type="Proteomes" id="UP000474802"/>
    </source>
</evidence>
<organism evidence="9 10">
    <name type="scientific">Devosia aurantiaca</name>
    <dbReference type="NCBI Taxonomy" id="2714858"/>
    <lineage>
        <taxon>Bacteria</taxon>
        <taxon>Pseudomonadati</taxon>
        <taxon>Pseudomonadota</taxon>
        <taxon>Alphaproteobacteria</taxon>
        <taxon>Hyphomicrobiales</taxon>
        <taxon>Devosiaceae</taxon>
        <taxon>Devosia</taxon>
    </lineage>
</organism>
<keyword evidence="5 7" id="KW-1133">Transmembrane helix</keyword>
<evidence type="ECO:0000256" key="2">
    <source>
        <dbReference type="ARBA" id="ARBA00006143"/>
    </source>
</evidence>
<keyword evidence="4" id="KW-0201">Cytochrome c-type biogenesis</keyword>
<dbReference type="Proteomes" id="UP000474802">
    <property type="component" value="Unassembled WGS sequence"/>
</dbReference>
<feature type="transmembrane region" description="Helical" evidence="7">
    <location>
        <begin position="233"/>
        <end position="258"/>
    </location>
</feature>
<feature type="transmembrane region" description="Helical" evidence="7">
    <location>
        <begin position="113"/>
        <end position="137"/>
    </location>
</feature>
<reference evidence="9 10" key="2">
    <citation type="submission" date="2020-03" db="EMBL/GenBank/DDBJ databases">
        <title>Devosia chinhatensis sp. nov., isolated from a hexachlorocyclohexane (HCH) dump site in India.</title>
        <authorList>
            <person name="Kumar M."/>
            <person name="Lal R."/>
        </authorList>
    </citation>
    <scope>NUCLEOTIDE SEQUENCE [LARGE SCALE GENOMIC DNA]</scope>
    <source>
        <strain evidence="9 10">H239</strain>
    </source>
</reference>
<feature type="domain" description="Cytochrome C biogenesis protein transmembrane" evidence="8">
    <location>
        <begin position="29"/>
        <end position="219"/>
    </location>
</feature>
<feature type="transmembrane region" description="Helical" evidence="7">
    <location>
        <begin position="157"/>
        <end position="183"/>
    </location>
</feature>
<name>A0A6M1SN00_9HYPH</name>
<comment type="similarity">
    <text evidence="2">Belongs to the DsbD family.</text>
</comment>
<gene>
    <name evidence="9" type="ORF">G5575_09790</name>
</gene>